<dbReference type="InterPro" id="IPR001466">
    <property type="entry name" value="Beta-lactam-related"/>
</dbReference>
<gene>
    <name evidence="4" type="ORF">GARC_1959</name>
</gene>
<dbReference type="CDD" id="cd06583">
    <property type="entry name" value="PGRP"/>
    <property type="match status" value="1"/>
</dbReference>
<keyword evidence="5" id="KW-1185">Reference proteome</keyword>
<protein>
    <recommendedName>
        <fullName evidence="3">N-acetylmuramoyl-L-alanine amidase domain-containing protein</fullName>
    </recommendedName>
</protein>
<dbReference type="Pfam" id="PF01471">
    <property type="entry name" value="PG_binding_1"/>
    <property type="match status" value="1"/>
</dbReference>
<dbReference type="eggNOG" id="COG1680">
    <property type="taxonomic scope" value="Bacteria"/>
</dbReference>
<dbReference type="SUPFAM" id="SSF47090">
    <property type="entry name" value="PGBD-like"/>
    <property type="match status" value="1"/>
</dbReference>
<accession>K6Y4Q5</accession>
<feature type="transmembrane region" description="Helical" evidence="2">
    <location>
        <begin position="21"/>
        <end position="42"/>
    </location>
</feature>
<dbReference type="Gene3D" id="3.40.710.10">
    <property type="entry name" value="DD-peptidase/beta-lactamase superfamily"/>
    <property type="match status" value="1"/>
</dbReference>
<dbReference type="PANTHER" id="PTHR43283">
    <property type="entry name" value="BETA-LACTAMASE-RELATED"/>
    <property type="match status" value="1"/>
</dbReference>
<dbReference type="Pfam" id="PF01510">
    <property type="entry name" value="Amidase_2"/>
    <property type="match status" value="1"/>
</dbReference>
<evidence type="ECO:0000256" key="1">
    <source>
        <dbReference type="ARBA" id="ARBA00022801"/>
    </source>
</evidence>
<sequence>MKQRALFTFSRLVNLRTGGKSLGFFGIFLLIVSCSNLPLSYMQSKNYSQRIKFLVMHYTAIDYQKSVRALVDEGGLSSHYLIPERNDPSYQDTDLKVIQLVEESGRAWHAGNSYWQGREDLNDQSIGIEIVNVPHCMRDTASMNALKRENSPDRLCVFPDYDPKQIELLITLSKDILKRNPDILPTAIVGHSDIAATRKNDPGPRFPWYQLYQAGIGAWYDNDTLKKYWEMFNHSPLSIGLMQNALSRYGYGITETGIVDGATVDTLSAFQMHFLPWSVSGKLDSKTAATLFALIEKYFPERIEALLRRYEAEKHPIKAATNLGFYQLNETFPNVERSTREWVNDRSVFKAYKGKGQIIIDNVDAQSADIYINGQKLNIETSLQAYQRYEYSLARRTKDGENTLKIKNVLPEGSSLNVMIPFPTLQDTSTKNQGRFSKVDELINSDVASGFPGAVLLVVKDGKIIKRSAYGDARKFADGGQPLEKSFKMQTTQIFDLASNTKMFATNFALMKLVSEGKIDVTNPINQYLPEYQGQGRESRLVRDLMTHTAGYSPQVRFFTKDNHLGPRFFSQNKQQTEHLLLSRVPFETGRQNKAVYSDTDYMLLGLLIERVTNMPLDRYVEQEIYHPLKLNNTLFNPLQKGFAKQQFAATEIQGNTRGGTVDFDNVRTYVLQGEVHDEKAYHSFAGVAGHAGLFSDVDDLAVLAQTLLNGGGYGPIKVFDRAVLDKFIKPEEGDSSFGLGWRRADHGQNKWHFGPYASPYAYGHTGWTGTVTVIDPVYDLAIILLTNARHSEIVEREDGKGLAFNGKLFETGKYGSIVSLVYEALLENP</sequence>
<dbReference type="OrthoDB" id="9794842at2"/>
<dbReference type="InterPro" id="IPR036505">
    <property type="entry name" value="Amidase/PGRP_sf"/>
</dbReference>
<dbReference type="PANTHER" id="PTHR43283:SF11">
    <property type="entry name" value="BETA-LACTAMASE-RELATED DOMAIN-CONTAINING PROTEIN"/>
    <property type="match status" value="1"/>
</dbReference>
<dbReference type="SMART" id="SM00644">
    <property type="entry name" value="Ami_2"/>
    <property type="match status" value="1"/>
</dbReference>
<dbReference type="Gene3D" id="3.40.80.10">
    <property type="entry name" value="Peptidoglycan recognition protein-like"/>
    <property type="match status" value="1"/>
</dbReference>
<keyword evidence="2" id="KW-0812">Transmembrane</keyword>
<dbReference type="eggNOG" id="COG3023">
    <property type="taxonomic scope" value="Bacteria"/>
</dbReference>
<dbReference type="InterPro" id="IPR036365">
    <property type="entry name" value="PGBD-like_sf"/>
</dbReference>
<evidence type="ECO:0000259" key="3">
    <source>
        <dbReference type="SMART" id="SM00644"/>
    </source>
</evidence>
<feature type="domain" description="N-acetylmuramoyl-L-alanine amidase" evidence="3">
    <location>
        <begin position="39"/>
        <end position="203"/>
    </location>
</feature>
<name>K6Y4Q5_9ALTE</name>
<keyword evidence="2" id="KW-0472">Membrane</keyword>
<dbReference type="InterPro" id="IPR050789">
    <property type="entry name" value="Diverse_Enzym_Activities"/>
</dbReference>
<keyword evidence="1" id="KW-0378">Hydrolase</keyword>
<dbReference type="PROSITE" id="PS51257">
    <property type="entry name" value="PROKAR_LIPOPROTEIN"/>
    <property type="match status" value="1"/>
</dbReference>
<proteinExistence type="predicted"/>
<dbReference type="SUPFAM" id="SSF56601">
    <property type="entry name" value="beta-lactamase/transpeptidase-like"/>
    <property type="match status" value="1"/>
</dbReference>
<dbReference type="GO" id="GO:0009253">
    <property type="term" value="P:peptidoglycan catabolic process"/>
    <property type="evidence" value="ECO:0007669"/>
    <property type="project" value="InterPro"/>
</dbReference>
<dbReference type="AlphaFoldDB" id="K6Y4Q5"/>
<dbReference type="InterPro" id="IPR002477">
    <property type="entry name" value="Peptidoglycan-bd-like"/>
</dbReference>
<evidence type="ECO:0000313" key="4">
    <source>
        <dbReference type="EMBL" id="GAC18926.1"/>
    </source>
</evidence>
<dbReference type="InterPro" id="IPR012338">
    <property type="entry name" value="Beta-lactam/transpept-like"/>
</dbReference>
<dbReference type="SUPFAM" id="SSF55846">
    <property type="entry name" value="N-acetylmuramoyl-L-alanine amidase-like"/>
    <property type="match status" value="1"/>
</dbReference>
<dbReference type="NCBIfam" id="NF002968">
    <property type="entry name" value="PRK03642.1"/>
    <property type="match status" value="1"/>
</dbReference>
<organism evidence="4 5">
    <name type="scientific">Paraglaciecola arctica BSs20135</name>
    <dbReference type="NCBI Taxonomy" id="493475"/>
    <lineage>
        <taxon>Bacteria</taxon>
        <taxon>Pseudomonadati</taxon>
        <taxon>Pseudomonadota</taxon>
        <taxon>Gammaproteobacteria</taxon>
        <taxon>Alteromonadales</taxon>
        <taxon>Alteromonadaceae</taxon>
        <taxon>Paraglaciecola</taxon>
    </lineage>
</organism>
<evidence type="ECO:0000313" key="5">
    <source>
        <dbReference type="Proteomes" id="UP000006327"/>
    </source>
</evidence>
<dbReference type="Gene3D" id="1.10.101.10">
    <property type="entry name" value="PGBD-like superfamily/PGBD"/>
    <property type="match status" value="1"/>
</dbReference>
<dbReference type="InterPro" id="IPR002502">
    <property type="entry name" value="Amidase_domain"/>
</dbReference>
<dbReference type="Proteomes" id="UP000006327">
    <property type="component" value="Unassembled WGS sequence"/>
</dbReference>
<dbReference type="EMBL" id="BAEO01000027">
    <property type="protein sequence ID" value="GAC18926.1"/>
    <property type="molecule type" value="Genomic_DNA"/>
</dbReference>
<keyword evidence="2" id="KW-1133">Transmembrane helix</keyword>
<evidence type="ECO:0000256" key="2">
    <source>
        <dbReference type="SAM" id="Phobius"/>
    </source>
</evidence>
<dbReference type="InterPro" id="IPR036366">
    <property type="entry name" value="PGBDSf"/>
</dbReference>
<dbReference type="Pfam" id="PF00144">
    <property type="entry name" value="Beta-lactamase"/>
    <property type="match status" value="1"/>
</dbReference>
<dbReference type="STRING" id="493475.GARC_1959"/>
<dbReference type="RefSeq" id="WP_007619231.1">
    <property type="nucleotide sequence ID" value="NZ_BAEO01000027.1"/>
</dbReference>
<dbReference type="GO" id="GO:0008745">
    <property type="term" value="F:N-acetylmuramoyl-L-alanine amidase activity"/>
    <property type="evidence" value="ECO:0007669"/>
    <property type="project" value="InterPro"/>
</dbReference>
<reference evidence="4 5" key="1">
    <citation type="journal article" date="2017" name="Antonie Van Leeuwenhoek">
        <title>Rhizobium rhizosphaerae sp. nov., a novel species isolated from rice rhizosphere.</title>
        <authorList>
            <person name="Zhao J.J."/>
            <person name="Zhang J."/>
            <person name="Zhang R.J."/>
            <person name="Zhang C.W."/>
            <person name="Yin H.Q."/>
            <person name="Zhang X.X."/>
        </authorList>
    </citation>
    <scope>NUCLEOTIDE SEQUENCE [LARGE SCALE GENOMIC DNA]</scope>
    <source>
        <strain evidence="4 5">BSs20135</strain>
    </source>
</reference>
<dbReference type="FunFam" id="3.40.80.10:FF:000003">
    <property type="entry name" value="N-acetylmuramoyl-L-alanine amidase"/>
    <property type="match status" value="1"/>
</dbReference>
<comment type="caution">
    <text evidence="4">The sequence shown here is derived from an EMBL/GenBank/DDBJ whole genome shotgun (WGS) entry which is preliminary data.</text>
</comment>